<evidence type="ECO:0000256" key="7">
    <source>
        <dbReference type="ARBA" id="ARBA00022884"/>
    </source>
</evidence>
<keyword evidence="5 9" id="KW-0547">Nucleotide-binding</keyword>
<feature type="binding site" evidence="9">
    <location>
        <position position="259"/>
    </location>
    <ligand>
        <name>ATP</name>
        <dbReference type="ChEBI" id="CHEBI:30616"/>
    </ligand>
</feature>
<dbReference type="SUPFAM" id="SSF143437">
    <property type="entry name" value="THUMP domain-like"/>
    <property type="match status" value="1"/>
</dbReference>
<comment type="pathway">
    <text evidence="9">Cofactor biosynthesis; thiamine diphosphate biosynthesis.</text>
</comment>
<dbReference type="InterPro" id="IPR049961">
    <property type="entry name" value="ThiI_N"/>
</dbReference>
<keyword evidence="4 9" id="KW-0808">Transferase</keyword>
<keyword evidence="8 9" id="KW-0784">Thiamine biosynthesis</keyword>
<dbReference type="Pfam" id="PF02568">
    <property type="entry name" value="ThiI"/>
    <property type="match status" value="1"/>
</dbReference>
<keyword evidence="3 9" id="KW-0820">tRNA-binding</keyword>
<evidence type="ECO:0000256" key="2">
    <source>
        <dbReference type="ARBA" id="ARBA00022490"/>
    </source>
</evidence>
<accession>A7I9Z5</accession>
<dbReference type="GO" id="GO:0009228">
    <property type="term" value="P:thiamine biosynthetic process"/>
    <property type="evidence" value="ECO:0007669"/>
    <property type="project" value="UniProtKB-KW"/>
</dbReference>
<dbReference type="eggNOG" id="arCOG00038">
    <property type="taxonomic scope" value="Archaea"/>
</dbReference>
<dbReference type="STRING" id="456442.Mboo_2042"/>
<dbReference type="KEGG" id="mbn:Mboo_2042"/>
<dbReference type="GO" id="GO:0140741">
    <property type="term" value="F:tRNA-uracil-4 sulfurtransferase activity"/>
    <property type="evidence" value="ECO:0007669"/>
    <property type="project" value="UniProtKB-EC"/>
</dbReference>
<evidence type="ECO:0000256" key="1">
    <source>
        <dbReference type="ARBA" id="ARBA00004496"/>
    </source>
</evidence>
<dbReference type="GO" id="GO:0005524">
    <property type="term" value="F:ATP binding"/>
    <property type="evidence" value="ECO:0007669"/>
    <property type="project" value="UniProtKB-UniRule"/>
</dbReference>
<dbReference type="InterPro" id="IPR004114">
    <property type="entry name" value="THUMP_dom"/>
</dbReference>
<dbReference type="SMART" id="SM00981">
    <property type="entry name" value="THUMP"/>
    <property type="match status" value="1"/>
</dbReference>
<dbReference type="InterPro" id="IPR050102">
    <property type="entry name" value="tRNA_sulfurtransferase_ThiI"/>
</dbReference>
<feature type="binding site" evidence="9">
    <location>
        <position position="290"/>
    </location>
    <ligand>
        <name>ATP</name>
        <dbReference type="ChEBI" id="CHEBI:30616"/>
    </ligand>
</feature>
<dbReference type="PANTHER" id="PTHR43209">
    <property type="entry name" value="TRNA SULFURTRANSFERASE"/>
    <property type="match status" value="1"/>
</dbReference>
<keyword evidence="12" id="KW-1185">Reference proteome</keyword>
<evidence type="ECO:0000256" key="5">
    <source>
        <dbReference type="ARBA" id="ARBA00022741"/>
    </source>
</evidence>
<dbReference type="AlphaFoldDB" id="A7I9Z5"/>
<comment type="subcellular location">
    <subcellularLocation>
        <location evidence="1 9">Cytoplasm</location>
    </subcellularLocation>
</comment>
<reference evidence="12" key="1">
    <citation type="journal article" date="2015" name="Microbiology">
        <title>Genome of Methanoregula boonei 6A8 reveals adaptations to oligotrophic peatland environments.</title>
        <authorList>
            <person name="Braeuer S."/>
            <person name="Cadillo-Quiroz H."/>
            <person name="Kyrpides N."/>
            <person name="Woyke T."/>
            <person name="Goodwin L."/>
            <person name="Detter C."/>
            <person name="Podell S."/>
            <person name="Yavitt J.B."/>
            <person name="Zinder S.H."/>
        </authorList>
    </citation>
    <scope>NUCLEOTIDE SEQUENCE [LARGE SCALE GENOMIC DNA]</scope>
    <source>
        <strain evidence="12">DSM 21154 / JCM 14090 / 6A8</strain>
    </source>
</reference>
<dbReference type="HAMAP" id="MF_00021">
    <property type="entry name" value="ThiI"/>
    <property type="match status" value="1"/>
</dbReference>
<sequence>MTKKWLVRYSEIFLKSDPVRRHWERVLMNNIRQLMPDVRIKNERGRIWLTGDADPVKLRHIFGIVSFSEVEHVPREVTLEEALIEYGRAHGLSLAKTFALRIKRVGKHDFSSNDKAIELGDQVRKAFPHLKVNLATPDVEIHVEIRQDECYLYDTVIKGAGGLPLGVEGTLVALVSGGIDSPVATYMMMKRGCKIVPIYVALETFLDETVLARAERVVEILRQYQPDLKLRVIHDSYLAAAKEELIRNHQEKYTCLFCKRRMYRIAQAVAQEVGAKGIVNGESLGQVASQTLDNLVVLSDVAEIPVYRPLIGFDKADAIALAREIGTFEESTSKASGCKAVPNGPSTRAQLDEILAIESALEATKIPLPV</sequence>
<dbReference type="HOGENOM" id="CLU_037952_4_0_2"/>
<evidence type="ECO:0000256" key="4">
    <source>
        <dbReference type="ARBA" id="ARBA00022679"/>
    </source>
</evidence>
<proteinExistence type="inferred from homology"/>
<comment type="similarity">
    <text evidence="9">Belongs to the ThiI family.</text>
</comment>
<feature type="binding site" evidence="9">
    <location>
        <begin position="174"/>
        <end position="175"/>
    </location>
    <ligand>
        <name>ATP</name>
        <dbReference type="ChEBI" id="CHEBI:30616"/>
    </ligand>
</feature>
<comment type="catalytic activity">
    <reaction evidence="9">
        <text>[ThiS sulfur-carrier protein]-C-terminal Gly-Gly-AMP + S-sulfanyl-L-cysteinyl-[cysteine desulfurase] + AH2 = [ThiS sulfur-carrier protein]-C-terminal-Gly-aminoethanethioate + L-cysteinyl-[cysteine desulfurase] + A + AMP + 2 H(+)</text>
        <dbReference type="Rhea" id="RHEA:43340"/>
        <dbReference type="Rhea" id="RHEA-COMP:12157"/>
        <dbReference type="Rhea" id="RHEA-COMP:12158"/>
        <dbReference type="Rhea" id="RHEA-COMP:12910"/>
        <dbReference type="Rhea" id="RHEA-COMP:19908"/>
        <dbReference type="ChEBI" id="CHEBI:13193"/>
        <dbReference type="ChEBI" id="CHEBI:15378"/>
        <dbReference type="ChEBI" id="CHEBI:17499"/>
        <dbReference type="ChEBI" id="CHEBI:29950"/>
        <dbReference type="ChEBI" id="CHEBI:61963"/>
        <dbReference type="ChEBI" id="CHEBI:90618"/>
        <dbReference type="ChEBI" id="CHEBI:232372"/>
        <dbReference type="ChEBI" id="CHEBI:456215"/>
    </reaction>
</comment>
<dbReference type="InterPro" id="IPR054173">
    <property type="entry name" value="ThiI_fer"/>
</dbReference>
<dbReference type="GO" id="GO:0009229">
    <property type="term" value="P:thiamine diphosphate biosynthetic process"/>
    <property type="evidence" value="ECO:0007669"/>
    <property type="project" value="UniProtKB-UniRule"/>
</dbReference>
<comment type="caution">
    <text evidence="9">Lacks conserved residue(s) required for the propagation of feature annotation.</text>
</comment>
<dbReference type="Pfam" id="PF22025">
    <property type="entry name" value="ThiI_fer"/>
    <property type="match status" value="1"/>
</dbReference>
<dbReference type="GO" id="GO:0002937">
    <property type="term" value="P:tRNA 4-thiouridine biosynthesis"/>
    <property type="evidence" value="ECO:0007669"/>
    <property type="project" value="TreeGrafter"/>
</dbReference>
<dbReference type="NCBIfam" id="TIGR00342">
    <property type="entry name" value="tRNA uracil 4-sulfurtransferase ThiI"/>
    <property type="match status" value="1"/>
</dbReference>
<evidence type="ECO:0000256" key="3">
    <source>
        <dbReference type="ARBA" id="ARBA00022555"/>
    </source>
</evidence>
<dbReference type="EMBL" id="CP000780">
    <property type="protein sequence ID" value="ABS56556.1"/>
    <property type="molecule type" value="Genomic_DNA"/>
</dbReference>
<organism evidence="11 12">
    <name type="scientific">Methanoregula boonei (strain DSM 21154 / JCM 14090 / 6A8)</name>
    <dbReference type="NCBI Taxonomy" id="456442"/>
    <lineage>
        <taxon>Archaea</taxon>
        <taxon>Methanobacteriati</taxon>
        <taxon>Methanobacteriota</taxon>
        <taxon>Stenosarchaea group</taxon>
        <taxon>Methanomicrobia</taxon>
        <taxon>Methanomicrobiales</taxon>
        <taxon>Methanoregulaceae</taxon>
        <taxon>Methanoregula</taxon>
    </lineage>
</organism>
<evidence type="ECO:0000256" key="8">
    <source>
        <dbReference type="ARBA" id="ARBA00022977"/>
    </source>
</evidence>
<dbReference type="Gene3D" id="3.40.50.620">
    <property type="entry name" value="HUPs"/>
    <property type="match status" value="1"/>
</dbReference>
<dbReference type="InterPro" id="IPR003720">
    <property type="entry name" value="tRNA_STrfase"/>
</dbReference>
<dbReference type="Pfam" id="PF02926">
    <property type="entry name" value="THUMP"/>
    <property type="match status" value="1"/>
</dbReference>
<dbReference type="PANTHER" id="PTHR43209:SF1">
    <property type="entry name" value="TRNA SULFURTRANSFERASE"/>
    <property type="match status" value="1"/>
</dbReference>
<dbReference type="GO" id="GO:0000049">
    <property type="term" value="F:tRNA binding"/>
    <property type="evidence" value="ECO:0007669"/>
    <property type="project" value="UniProtKB-UniRule"/>
</dbReference>
<dbReference type="PROSITE" id="PS51165">
    <property type="entry name" value="THUMP"/>
    <property type="match status" value="1"/>
</dbReference>
<comment type="function">
    <text evidence="9">Catalyzes the ATP-dependent transfer of a sulfur to tRNA to produce 4-thiouridine in position 8 of tRNAs, which functions as a near-UV photosensor. Also catalyzes the transfer of sulfur to the sulfur carrier protein ThiS, forming ThiS-thiocarboxylate. This is a step in the synthesis of thiazole, in the thiamine biosynthesis pathway. The sulfur is donated as persulfide by IscS.</text>
</comment>
<gene>
    <name evidence="9" type="primary">thiI</name>
    <name evidence="11" type="ordered locus">Mboo_2042</name>
</gene>
<dbReference type="EC" id="2.8.1.4" evidence="9"/>
<dbReference type="RefSeq" id="WP_012107612.1">
    <property type="nucleotide sequence ID" value="NC_009712.1"/>
</dbReference>
<dbReference type="InterPro" id="IPR049962">
    <property type="entry name" value="THUMP_ThiI"/>
</dbReference>
<dbReference type="GO" id="GO:0005829">
    <property type="term" value="C:cytosol"/>
    <property type="evidence" value="ECO:0007669"/>
    <property type="project" value="TreeGrafter"/>
</dbReference>
<keyword evidence="2 9" id="KW-0963">Cytoplasm</keyword>
<dbReference type="GeneID" id="5411169"/>
<keyword evidence="6 9" id="KW-0067">ATP-binding</keyword>
<evidence type="ECO:0000313" key="11">
    <source>
        <dbReference type="EMBL" id="ABS56556.1"/>
    </source>
</evidence>
<dbReference type="CDD" id="cd11716">
    <property type="entry name" value="THUMP_ThiI"/>
    <property type="match status" value="1"/>
</dbReference>
<feature type="binding site" evidence="9">
    <location>
        <position position="281"/>
    </location>
    <ligand>
        <name>ATP</name>
        <dbReference type="ChEBI" id="CHEBI:30616"/>
    </ligand>
</feature>
<evidence type="ECO:0000259" key="10">
    <source>
        <dbReference type="PROSITE" id="PS51165"/>
    </source>
</evidence>
<evidence type="ECO:0000256" key="9">
    <source>
        <dbReference type="HAMAP-Rule" id="MF_00021"/>
    </source>
</evidence>
<dbReference type="Gene3D" id="3.30.2130.30">
    <property type="match status" value="1"/>
</dbReference>
<keyword evidence="7 9" id="KW-0694">RNA-binding</keyword>
<dbReference type="OrthoDB" id="372227at2157"/>
<dbReference type="Proteomes" id="UP000002408">
    <property type="component" value="Chromosome"/>
</dbReference>
<dbReference type="InterPro" id="IPR020536">
    <property type="entry name" value="ThiI_AANH"/>
</dbReference>
<dbReference type="GO" id="GO:0004810">
    <property type="term" value="F:CCA tRNA nucleotidyltransferase activity"/>
    <property type="evidence" value="ECO:0007669"/>
    <property type="project" value="InterPro"/>
</dbReference>
<dbReference type="CDD" id="cd01712">
    <property type="entry name" value="PPase_ThiI"/>
    <property type="match status" value="1"/>
</dbReference>
<feature type="domain" description="THUMP" evidence="10">
    <location>
        <begin position="52"/>
        <end position="156"/>
    </location>
</feature>
<evidence type="ECO:0000313" key="12">
    <source>
        <dbReference type="Proteomes" id="UP000002408"/>
    </source>
</evidence>
<evidence type="ECO:0000256" key="6">
    <source>
        <dbReference type="ARBA" id="ARBA00022840"/>
    </source>
</evidence>
<name>A7I9Z5_METB6</name>
<dbReference type="InterPro" id="IPR014729">
    <property type="entry name" value="Rossmann-like_a/b/a_fold"/>
</dbReference>
<protein>
    <recommendedName>
        <fullName evidence="9">Probable tRNA sulfurtransferase</fullName>
        <ecNumber evidence="9">2.8.1.4</ecNumber>
    </recommendedName>
    <alternativeName>
        <fullName evidence="9">Sulfur carrier protein ThiS sulfurtransferase</fullName>
    </alternativeName>
    <alternativeName>
        <fullName evidence="9">Thiamine biosynthesis protein ThiI</fullName>
    </alternativeName>
    <alternativeName>
        <fullName evidence="9">tRNA 4-thiouridine synthase</fullName>
    </alternativeName>
</protein>
<dbReference type="GO" id="GO:0052837">
    <property type="term" value="P:thiazole biosynthetic process"/>
    <property type="evidence" value="ECO:0007669"/>
    <property type="project" value="TreeGrafter"/>
</dbReference>
<dbReference type="SUPFAM" id="SSF52402">
    <property type="entry name" value="Adenine nucleotide alpha hydrolases-like"/>
    <property type="match status" value="1"/>
</dbReference>
<dbReference type="UniPathway" id="UPA00060"/>
<comment type="catalytic activity">
    <reaction evidence="9">
        <text>[ThiI sulfur-carrier protein]-S-sulfanyl-L-cysteine + a uridine in tRNA + 2 reduced [2Fe-2S]-[ferredoxin] + ATP + H(+) = [ThiI sulfur-carrier protein]-L-cysteine + a 4-thiouridine in tRNA + 2 oxidized [2Fe-2S]-[ferredoxin] + AMP + diphosphate</text>
        <dbReference type="Rhea" id="RHEA:24176"/>
        <dbReference type="Rhea" id="RHEA-COMP:10000"/>
        <dbReference type="Rhea" id="RHEA-COMP:10001"/>
        <dbReference type="Rhea" id="RHEA-COMP:13337"/>
        <dbReference type="Rhea" id="RHEA-COMP:13338"/>
        <dbReference type="Rhea" id="RHEA-COMP:13339"/>
        <dbReference type="Rhea" id="RHEA-COMP:13340"/>
        <dbReference type="ChEBI" id="CHEBI:15378"/>
        <dbReference type="ChEBI" id="CHEBI:29950"/>
        <dbReference type="ChEBI" id="CHEBI:30616"/>
        <dbReference type="ChEBI" id="CHEBI:33019"/>
        <dbReference type="ChEBI" id="CHEBI:33737"/>
        <dbReference type="ChEBI" id="CHEBI:33738"/>
        <dbReference type="ChEBI" id="CHEBI:61963"/>
        <dbReference type="ChEBI" id="CHEBI:65315"/>
        <dbReference type="ChEBI" id="CHEBI:136798"/>
        <dbReference type="ChEBI" id="CHEBI:456215"/>
        <dbReference type="EC" id="2.8.1.4"/>
    </reaction>
</comment>